<sequence>MANVAAPRKLWQNADPTQTNMDKFRRQINSKRRLALKDYAELHAWSIDPRTASDFWADIFEFEGLAKHALPIKGSVLPQYLLNVESLNPIAIYAVPEGAKTVRAITRQELCEQVMVIADVLRQAGVRKGDRVAAVPLWLV</sequence>
<accession>A0A0D2GYX5</accession>
<dbReference type="RefSeq" id="XP_013281412.1">
    <property type="nucleotide sequence ID" value="XM_013425958.1"/>
</dbReference>
<dbReference type="PANTHER" id="PTHR42921">
    <property type="entry name" value="ACETOACETYL-COA SYNTHETASE"/>
    <property type="match status" value="1"/>
</dbReference>
<reference evidence="1 2" key="1">
    <citation type="submission" date="2015-01" db="EMBL/GenBank/DDBJ databases">
        <title>The Genome Sequence of Fonsecaea pedrosoi CBS 271.37.</title>
        <authorList>
            <consortium name="The Broad Institute Genomics Platform"/>
            <person name="Cuomo C."/>
            <person name="de Hoog S."/>
            <person name="Gorbushina A."/>
            <person name="Stielow B."/>
            <person name="Teixiera M."/>
            <person name="Abouelleil A."/>
            <person name="Chapman S.B."/>
            <person name="Priest M."/>
            <person name="Young S.K."/>
            <person name="Wortman J."/>
            <person name="Nusbaum C."/>
            <person name="Birren B."/>
        </authorList>
    </citation>
    <scope>NUCLEOTIDE SEQUENCE [LARGE SCALE GENOMIC DNA]</scope>
    <source>
        <strain evidence="1 2">CBS 271.37</strain>
    </source>
</reference>
<proteinExistence type="predicted"/>
<dbReference type="HOGENOM" id="CLU_1835230_0_0_1"/>
<dbReference type="Gene3D" id="3.40.50.12780">
    <property type="entry name" value="N-terminal domain of ligase-like"/>
    <property type="match status" value="1"/>
</dbReference>
<dbReference type="STRING" id="1442368.A0A0D2GYX5"/>
<gene>
    <name evidence="1" type="ORF">Z517_10050</name>
</gene>
<protein>
    <recommendedName>
        <fullName evidence="3">AMP-dependent synthetase/ligase domain-containing protein</fullName>
    </recommendedName>
</protein>
<dbReference type="VEuPathDB" id="FungiDB:Z517_10050"/>
<dbReference type="GeneID" id="25309540"/>
<evidence type="ECO:0008006" key="3">
    <source>
        <dbReference type="Google" id="ProtNLM"/>
    </source>
</evidence>
<dbReference type="EMBL" id="KN846974">
    <property type="protein sequence ID" value="KIW77604.1"/>
    <property type="molecule type" value="Genomic_DNA"/>
</dbReference>
<name>A0A0D2GYX5_9EURO</name>
<dbReference type="PANTHER" id="PTHR42921:SF1">
    <property type="entry name" value="ACETOACETYL-COA SYNTHETASE"/>
    <property type="match status" value="1"/>
</dbReference>
<dbReference type="SUPFAM" id="SSF56801">
    <property type="entry name" value="Acetyl-CoA synthetase-like"/>
    <property type="match status" value="1"/>
</dbReference>
<dbReference type="Proteomes" id="UP000053029">
    <property type="component" value="Unassembled WGS sequence"/>
</dbReference>
<evidence type="ECO:0000313" key="1">
    <source>
        <dbReference type="EMBL" id="KIW77604.1"/>
    </source>
</evidence>
<evidence type="ECO:0000313" key="2">
    <source>
        <dbReference type="Proteomes" id="UP000053029"/>
    </source>
</evidence>
<dbReference type="InterPro" id="IPR042099">
    <property type="entry name" value="ANL_N_sf"/>
</dbReference>
<organism evidence="1 2">
    <name type="scientific">Fonsecaea pedrosoi CBS 271.37</name>
    <dbReference type="NCBI Taxonomy" id="1442368"/>
    <lineage>
        <taxon>Eukaryota</taxon>
        <taxon>Fungi</taxon>
        <taxon>Dikarya</taxon>
        <taxon>Ascomycota</taxon>
        <taxon>Pezizomycotina</taxon>
        <taxon>Eurotiomycetes</taxon>
        <taxon>Chaetothyriomycetidae</taxon>
        <taxon>Chaetothyriales</taxon>
        <taxon>Herpotrichiellaceae</taxon>
        <taxon>Fonsecaea</taxon>
    </lineage>
</organism>
<dbReference type="GO" id="GO:0030729">
    <property type="term" value="F:acetoacetate-CoA ligase activity"/>
    <property type="evidence" value="ECO:0007669"/>
    <property type="project" value="TreeGrafter"/>
</dbReference>
<dbReference type="AlphaFoldDB" id="A0A0D2GYX5"/>
<keyword evidence="2" id="KW-1185">Reference proteome</keyword>